<feature type="domain" description="Tyr recombinase" evidence="10">
    <location>
        <begin position="184"/>
        <end position="367"/>
    </location>
</feature>
<comment type="similarity">
    <text evidence="9">Belongs to the 'phage' integrase family. XerC subfamily.</text>
</comment>
<dbReference type="InterPro" id="IPR013762">
    <property type="entry name" value="Integrase-like_cat_sf"/>
</dbReference>
<feature type="active site" evidence="9">
    <location>
        <position position="248"/>
    </location>
</feature>
<keyword evidence="8 9" id="KW-0131">Cell cycle</keyword>
<dbReference type="PANTHER" id="PTHR30349">
    <property type="entry name" value="PHAGE INTEGRASE-RELATED"/>
    <property type="match status" value="1"/>
</dbReference>
<dbReference type="InterPro" id="IPR044068">
    <property type="entry name" value="CB"/>
</dbReference>
<proteinExistence type="inferred from homology"/>
<feature type="active site" evidence="9">
    <location>
        <position position="322"/>
    </location>
</feature>
<gene>
    <name evidence="9" type="primary">xerC</name>
    <name evidence="12" type="ORF">GCM10022419_090590</name>
</gene>
<dbReference type="InterPro" id="IPR011010">
    <property type="entry name" value="DNA_brk_join_enz"/>
</dbReference>
<comment type="subunit">
    <text evidence="9">Forms a cyclic heterotetrameric complex composed of two molecules of XerC and two molecules of XerD.</text>
</comment>
<keyword evidence="4 9" id="KW-0159">Chromosome partition</keyword>
<evidence type="ECO:0000313" key="12">
    <source>
        <dbReference type="EMBL" id="GAA3593472.1"/>
    </source>
</evidence>
<keyword evidence="7 9" id="KW-0233">DNA recombination</keyword>
<evidence type="ECO:0000256" key="1">
    <source>
        <dbReference type="ARBA" id="ARBA00004496"/>
    </source>
</evidence>
<reference evidence="13" key="1">
    <citation type="journal article" date="2019" name="Int. J. Syst. Evol. Microbiol.">
        <title>The Global Catalogue of Microorganisms (GCM) 10K type strain sequencing project: providing services to taxonomists for standard genome sequencing and annotation.</title>
        <authorList>
            <consortium name="The Broad Institute Genomics Platform"/>
            <consortium name="The Broad Institute Genome Sequencing Center for Infectious Disease"/>
            <person name="Wu L."/>
            <person name="Ma J."/>
        </authorList>
    </citation>
    <scope>NUCLEOTIDE SEQUENCE [LARGE SCALE GENOMIC DNA]</scope>
    <source>
        <strain evidence="13">JCM 17326</strain>
    </source>
</reference>
<evidence type="ECO:0000256" key="2">
    <source>
        <dbReference type="ARBA" id="ARBA00022490"/>
    </source>
</evidence>
<evidence type="ECO:0000256" key="6">
    <source>
        <dbReference type="ARBA" id="ARBA00023125"/>
    </source>
</evidence>
<keyword evidence="13" id="KW-1185">Reference proteome</keyword>
<dbReference type="Pfam" id="PF02899">
    <property type="entry name" value="Phage_int_SAM_1"/>
    <property type="match status" value="1"/>
</dbReference>
<evidence type="ECO:0000256" key="5">
    <source>
        <dbReference type="ARBA" id="ARBA00022908"/>
    </source>
</evidence>
<keyword evidence="5 9" id="KW-0229">DNA integration</keyword>
<comment type="subcellular location">
    <subcellularLocation>
        <location evidence="1 9">Cytoplasm</location>
    </subcellularLocation>
</comment>
<dbReference type="Pfam" id="PF00589">
    <property type="entry name" value="Phage_integrase"/>
    <property type="match status" value="1"/>
</dbReference>
<dbReference type="SUPFAM" id="SSF56349">
    <property type="entry name" value="DNA breaking-rejoining enzymes"/>
    <property type="match status" value="1"/>
</dbReference>
<feature type="active site" evidence="9">
    <location>
        <position position="345"/>
    </location>
</feature>
<feature type="domain" description="Core-binding (CB)" evidence="11">
    <location>
        <begin position="81"/>
        <end position="163"/>
    </location>
</feature>
<dbReference type="PANTHER" id="PTHR30349:SF77">
    <property type="entry name" value="TYROSINE RECOMBINASE XERC"/>
    <property type="match status" value="1"/>
</dbReference>
<dbReference type="HAMAP" id="MF_01808">
    <property type="entry name" value="Recomb_XerC_XerD"/>
    <property type="match status" value="1"/>
</dbReference>
<dbReference type="PROSITE" id="PS51898">
    <property type="entry name" value="TYR_RECOMBINASE"/>
    <property type="match status" value="1"/>
</dbReference>
<feature type="active site" evidence="9">
    <location>
        <position position="224"/>
    </location>
</feature>
<evidence type="ECO:0000259" key="11">
    <source>
        <dbReference type="PROSITE" id="PS51900"/>
    </source>
</evidence>
<dbReference type="InterPro" id="IPR023009">
    <property type="entry name" value="Tyrosine_recombinase_XerC/XerD"/>
</dbReference>
<sequence length="373" mass="41229">MGQLGRCLDHDPDQRSVVRQGRDLDQCAVAGQDLKLGMYTAVMEGRDPDKRDQYAAPAEASDPTKRADMREYLRVDENAVVDRDGVVADFGRYLRLERDLSSHTVRAYLSDVNALLDHLDGQLEVLDIATLREWLAEQHGAGKSRATLARRTACARTFTAYCHRRGWLPTNPGLLLGSAKAPRPLPAVLDQQQAQAVLDAPSEGEPKELRDQALLELLYATGVRVSELCSLDVDDVDRERHVIRVLGKGRKERSVPFGLPALRALDRWCIHGRPLWMRAGSGSALFLGVRGGRIDAGTVRRVVHARLAQVEGVPDMGPHGLRHTAATHLLEGGADLRSVQELLGHASLNTTQIYTHVSIERLRAAYRQAHPRA</sequence>
<evidence type="ECO:0000313" key="13">
    <source>
        <dbReference type="Proteomes" id="UP001500630"/>
    </source>
</evidence>
<organism evidence="12 13">
    <name type="scientific">Nonomuraea rosea</name>
    <dbReference type="NCBI Taxonomy" id="638574"/>
    <lineage>
        <taxon>Bacteria</taxon>
        <taxon>Bacillati</taxon>
        <taxon>Actinomycetota</taxon>
        <taxon>Actinomycetes</taxon>
        <taxon>Streptosporangiales</taxon>
        <taxon>Streptosporangiaceae</taxon>
        <taxon>Nonomuraea</taxon>
    </lineage>
</organism>
<evidence type="ECO:0000259" key="10">
    <source>
        <dbReference type="PROSITE" id="PS51898"/>
    </source>
</evidence>
<dbReference type="CDD" id="cd00798">
    <property type="entry name" value="INT_XerDC_C"/>
    <property type="match status" value="1"/>
</dbReference>
<evidence type="ECO:0000256" key="9">
    <source>
        <dbReference type="HAMAP-Rule" id="MF_01808"/>
    </source>
</evidence>
<evidence type="ECO:0000256" key="7">
    <source>
        <dbReference type="ARBA" id="ARBA00023172"/>
    </source>
</evidence>
<comment type="function">
    <text evidence="9">Site-specific tyrosine recombinase, which acts by catalyzing the cutting and rejoining of the recombining DNA molecules. The XerC-XerD complex is essential to convert dimers of the bacterial chromosome into monomers to permit their segregation at cell division. It also contributes to the segregational stability of plasmids.</text>
</comment>
<keyword evidence="6 9" id="KW-0238">DNA-binding</keyword>
<dbReference type="InterPro" id="IPR004107">
    <property type="entry name" value="Integrase_SAM-like_N"/>
</dbReference>
<dbReference type="Gene3D" id="1.10.150.130">
    <property type="match status" value="1"/>
</dbReference>
<dbReference type="SUPFAM" id="SSF47823">
    <property type="entry name" value="lambda integrase-like, N-terminal domain"/>
    <property type="match status" value="1"/>
</dbReference>
<dbReference type="InterPro" id="IPR010998">
    <property type="entry name" value="Integrase_recombinase_N"/>
</dbReference>
<protein>
    <recommendedName>
        <fullName evidence="9">Tyrosine recombinase XerC</fullName>
    </recommendedName>
</protein>
<evidence type="ECO:0000256" key="3">
    <source>
        <dbReference type="ARBA" id="ARBA00022618"/>
    </source>
</evidence>
<comment type="caution">
    <text evidence="12">The sequence shown here is derived from an EMBL/GenBank/DDBJ whole genome shotgun (WGS) entry which is preliminary data.</text>
</comment>
<keyword evidence="3 9" id="KW-0132">Cell division</keyword>
<accession>A0ABP6YX96</accession>
<dbReference type="Gene3D" id="1.10.443.10">
    <property type="entry name" value="Intergrase catalytic core"/>
    <property type="match status" value="1"/>
</dbReference>
<name>A0ABP6YX96_9ACTN</name>
<feature type="active site" description="O-(3'-phospho-DNA)-tyrosine intermediate" evidence="9">
    <location>
        <position position="354"/>
    </location>
</feature>
<dbReference type="Proteomes" id="UP001500630">
    <property type="component" value="Unassembled WGS sequence"/>
</dbReference>
<dbReference type="InterPro" id="IPR050090">
    <property type="entry name" value="Tyrosine_recombinase_XerCD"/>
</dbReference>
<evidence type="ECO:0000256" key="4">
    <source>
        <dbReference type="ARBA" id="ARBA00022829"/>
    </source>
</evidence>
<dbReference type="PROSITE" id="PS51900">
    <property type="entry name" value="CB"/>
    <property type="match status" value="1"/>
</dbReference>
<evidence type="ECO:0000256" key="8">
    <source>
        <dbReference type="ARBA" id="ARBA00023306"/>
    </source>
</evidence>
<dbReference type="InterPro" id="IPR002104">
    <property type="entry name" value="Integrase_catalytic"/>
</dbReference>
<dbReference type="EMBL" id="BAABDQ010000028">
    <property type="protein sequence ID" value="GAA3593472.1"/>
    <property type="molecule type" value="Genomic_DNA"/>
</dbReference>
<feature type="active site" evidence="9">
    <location>
        <position position="319"/>
    </location>
</feature>
<keyword evidence="2 9" id="KW-0963">Cytoplasm</keyword>